<feature type="domain" description="Spore protein YkvP/CgeB glycosyl transferase-like" evidence="2">
    <location>
        <begin position="263"/>
        <end position="418"/>
    </location>
</feature>
<protein>
    <recommendedName>
        <fullName evidence="2">Spore protein YkvP/CgeB glycosyl transferase-like domain-containing protein</fullName>
    </recommendedName>
</protein>
<dbReference type="Proteomes" id="UP001491552">
    <property type="component" value="Unassembled WGS sequence"/>
</dbReference>
<evidence type="ECO:0000313" key="3">
    <source>
        <dbReference type="EMBL" id="MEQ2509783.1"/>
    </source>
</evidence>
<dbReference type="InterPro" id="IPR055259">
    <property type="entry name" value="YkvP/CgeB_Glyco_trans-like"/>
</dbReference>
<evidence type="ECO:0000259" key="2">
    <source>
        <dbReference type="Pfam" id="PF13524"/>
    </source>
</evidence>
<evidence type="ECO:0000256" key="1">
    <source>
        <dbReference type="SAM" id="MobiDB-lite"/>
    </source>
</evidence>
<dbReference type="EMBL" id="JBBMFF010000057">
    <property type="protein sequence ID" value="MEQ2509783.1"/>
    <property type="molecule type" value="Genomic_DNA"/>
</dbReference>
<organism evidence="3 4">
    <name type="scientific">Faecousia intestinalis</name>
    <dbReference type="NCBI Taxonomy" id="3133167"/>
    <lineage>
        <taxon>Bacteria</taxon>
        <taxon>Bacillati</taxon>
        <taxon>Bacillota</taxon>
        <taxon>Clostridia</taxon>
        <taxon>Eubacteriales</taxon>
        <taxon>Oscillospiraceae</taxon>
        <taxon>Faecousia</taxon>
    </lineage>
</organism>
<sequence>MKVLLLSHNPVTTYNNMGKTFLSLFSAFRPEELCQLYLYPAVPDTACCGSYYRFTDREALHSIWDRHAVGGEISPDPACHDKFTSEKEERTYRSPRSRSEPMRLARDLIWQLSRWDHPGLKAWLDRERPDVLFVAPGKQELLYDIALTLARERHIPIVSYICDDFYFLQGQNAFWAKLRQKRLRRKIAALLQETALTVTICPELAARYHESFGAEVTDVMTCPPFAVHPYTEPGRDALHRCLTYMGNLGCGRGQPLLELGQTLDALNRQEGTDFTLEIYTDHKYPELLERLAACPAIRMHGFVTGKAYQAAFDGADAFVHVEAFDKENRDRVRYSVSTKIIESLASGRPLLAYGPEDVASMAYLRRNDCAALACSRQALPAAIEAVLMQEPYRWQLVERAAAVARREADNSVRLHALLERVALGNVK</sequence>
<accession>A0ABV1G306</accession>
<gene>
    <name evidence="3" type="ORF">WMO66_00745</name>
</gene>
<dbReference type="RefSeq" id="WP_349134493.1">
    <property type="nucleotide sequence ID" value="NZ_JBBMFF010000057.1"/>
</dbReference>
<proteinExistence type="predicted"/>
<evidence type="ECO:0000313" key="4">
    <source>
        <dbReference type="Proteomes" id="UP001491552"/>
    </source>
</evidence>
<keyword evidence="4" id="KW-1185">Reference proteome</keyword>
<feature type="region of interest" description="Disordered" evidence="1">
    <location>
        <begin position="78"/>
        <end position="98"/>
    </location>
</feature>
<reference evidence="3 4" key="1">
    <citation type="submission" date="2024-03" db="EMBL/GenBank/DDBJ databases">
        <title>Human intestinal bacterial collection.</title>
        <authorList>
            <person name="Pauvert C."/>
            <person name="Hitch T.C.A."/>
            <person name="Clavel T."/>
        </authorList>
    </citation>
    <scope>NUCLEOTIDE SEQUENCE [LARGE SCALE GENOMIC DNA]</scope>
    <source>
        <strain evidence="3 4">CLA-AA-H192</strain>
    </source>
</reference>
<dbReference type="SUPFAM" id="SSF53756">
    <property type="entry name" value="UDP-Glycosyltransferase/glycogen phosphorylase"/>
    <property type="match status" value="1"/>
</dbReference>
<dbReference type="Pfam" id="PF13524">
    <property type="entry name" value="Glyco_trans_1_2"/>
    <property type="match status" value="1"/>
</dbReference>
<name>A0ABV1G306_9FIRM</name>
<dbReference type="Gene3D" id="3.40.50.2000">
    <property type="entry name" value="Glycogen Phosphorylase B"/>
    <property type="match status" value="2"/>
</dbReference>
<comment type="caution">
    <text evidence="3">The sequence shown here is derived from an EMBL/GenBank/DDBJ whole genome shotgun (WGS) entry which is preliminary data.</text>
</comment>